<dbReference type="PANTHER" id="PTHR36234:SF5">
    <property type="entry name" value="LYSYL ENDOPEPTIDASE"/>
    <property type="match status" value="1"/>
</dbReference>
<evidence type="ECO:0000313" key="2">
    <source>
        <dbReference type="EMBL" id="GMF27408.1"/>
    </source>
</evidence>
<sequence>MYRFMKWRPAKQQDTHVVNDDSASNQSFAWSVEIIDLCLGGGCQLAAQTLPHTGFHRQQTSARGYTNQLSTVLMLVRAALIAAIAAVHSFSKLAHATSLSSIQESDGGFTAGAWRMLNASNYMIDSPCERQQWNITQDSASAVWLHFSSVDLAAGAHLFVSSMNGSKALSVASPSTDVTTTPISGSGVVVQFVPPSEGCTASSTSTMTLNSVGYSYSEDSQVENEEREICGAVDTMKNAVCFSSGSDEDKAMVTKAKAVMRTQRTRDDNAIVTCTAWLWGNQGHIISNNHCFSGQEMVDAAKFQFDVQTASCSDTCTFATCPIGKTLVGKDNVKFIKSDAALDYSLLQITSDAASYVSTYGYLQVRNSAPSQEEEIYIPEQPKGGAKKIAKTDNDDDSEAATVLQLDYSVAVEGVTYTNLLAYAADTEEGSSGSPVISRGDNSVVGLHRIGDCDNAATRSDTLAAALQAIVSGNDGIKTA</sequence>
<keyword evidence="3" id="KW-1185">Reference proteome</keyword>
<accession>A0A9W6U6S2</accession>
<dbReference type="Proteomes" id="UP001165083">
    <property type="component" value="Unassembled WGS sequence"/>
</dbReference>
<reference evidence="2" key="1">
    <citation type="submission" date="2023-04" db="EMBL/GenBank/DDBJ databases">
        <title>Phytophthora lilii NBRC 32176.</title>
        <authorList>
            <person name="Ichikawa N."/>
            <person name="Sato H."/>
            <person name="Tonouchi N."/>
        </authorList>
    </citation>
    <scope>NUCLEOTIDE SEQUENCE</scope>
    <source>
        <strain evidence="2">NBRC 32176</strain>
    </source>
</reference>
<evidence type="ECO:0000313" key="3">
    <source>
        <dbReference type="Proteomes" id="UP001165083"/>
    </source>
</evidence>
<dbReference type="PANTHER" id="PTHR36234">
    <property type="entry name" value="LYSYL ENDOPEPTIDASE"/>
    <property type="match status" value="1"/>
</dbReference>
<name>A0A9W6U6S2_9STRA</name>
<dbReference type="SUPFAM" id="SSF50494">
    <property type="entry name" value="Trypsin-like serine proteases"/>
    <property type="match status" value="1"/>
</dbReference>
<proteinExistence type="predicted"/>
<dbReference type="Gene3D" id="2.40.10.10">
    <property type="entry name" value="Trypsin-like serine proteases"/>
    <property type="match status" value="2"/>
</dbReference>
<dbReference type="Pfam" id="PF13365">
    <property type="entry name" value="Trypsin_2"/>
    <property type="match status" value="1"/>
</dbReference>
<dbReference type="InterPro" id="IPR043504">
    <property type="entry name" value="Peptidase_S1_PA_chymotrypsin"/>
</dbReference>
<protein>
    <submittedName>
        <fullName evidence="2">Unnamed protein product</fullName>
    </submittedName>
</protein>
<dbReference type="OrthoDB" id="100767at2759"/>
<comment type="caution">
    <text evidence="2">The sequence shown here is derived from an EMBL/GenBank/DDBJ whole genome shotgun (WGS) entry which is preliminary data.</text>
</comment>
<dbReference type="EMBL" id="BSXW01000660">
    <property type="protein sequence ID" value="GMF27408.1"/>
    <property type="molecule type" value="Genomic_DNA"/>
</dbReference>
<dbReference type="AlphaFoldDB" id="A0A9W6U6S2"/>
<keyword evidence="1" id="KW-0843">Virulence</keyword>
<dbReference type="InterPro" id="IPR009003">
    <property type="entry name" value="Peptidase_S1_PA"/>
</dbReference>
<gene>
    <name evidence="2" type="ORF">Plil01_001146200</name>
</gene>
<evidence type="ECO:0000256" key="1">
    <source>
        <dbReference type="ARBA" id="ARBA00023026"/>
    </source>
</evidence>
<organism evidence="2 3">
    <name type="scientific">Phytophthora lilii</name>
    <dbReference type="NCBI Taxonomy" id="2077276"/>
    <lineage>
        <taxon>Eukaryota</taxon>
        <taxon>Sar</taxon>
        <taxon>Stramenopiles</taxon>
        <taxon>Oomycota</taxon>
        <taxon>Peronosporomycetes</taxon>
        <taxon>Peronosporales</taxon>
        <taxon>Peronosporaceae</taxon>
        <taxon>Phytophthora</taxon>
    </lineage>
</organism>